<evidence type="ECO:0000259" key="9">
    <source>
        <dbReference type="Pfam" id="PF13231"/>
    </source>
</evidence>
<feature type="transmembrane region" description="Helical" evidence="8">
    <location>
        <begin position="277"/>
        <end position="300"/>
    </location>
</feature>
<name>A0A0C1XYQ9_9BURK</name>
<keyword evidence="6 8" id="KW-1133">Transmembrane helix</keyword>
<comment type="caution">
    <text evidence="10">The sequence shown here is derived from an EMBL/GenBank/DDBJ whole genome shotgun (WGS) entry which is preliminary data.</text>
</comment>
<dbReference type="OrthoDB" id="9775035at2"/>
<dbReference type="RefSeq" id="WP_040038791.1">
    <property type="nucleotide sequence ID" value="NZ_JWJG01000028.1"/>
</dbReference>
<feature type="transmembrane region" description="Helical" evidence="8">
    <location>
        <begin position="431"/>
        <end position="452"/>
    </location>
</feature>
<feature type="transmembrane region" description="Helical" evidence="8">
    <location>
        <begin position="336"/>
        <end position="354"/>
    </location>
</feature>
<feature type="transmembrane region" description="Helical" evidence="8">
    <location>
        <begin position="21"/>
        <end position="41"/>
    </location>
</feature>
<accession>A0A0C1XYQ9</accession>
<dbReference type="GO" id="GO:0010041">
    <property type="term" value="P:response to iron(III) ion"/>
    <property type="evidence" value="ECO:0007669"/>
    <property type="project" value="TreeGrafter"/>
</dbReference>
<feature type="transmembrane region" description="Helical" evidence="8">
    <location>
        <begin position="182"/>
        <end position="208"/>
    </location>
</feature>
<keyword evidence="3" id="KW-0328">Glycosyltransferase</keyword>
<evidence type="ECO:0000256" key="1">
    <source>
        <dbReference type="ARBA" id="ARBA00004651"/>
    </source>
</evidence>
<dbReference type="PANTHER" id="PTHR33908:SF3">
    <property type="entry name" value="UNDECAPRENYL PHOSPHATE-ALPHA-4-AMINO-4-DEOXY-L-ARABINOSE ARABINOSYL TRANSFERASE"/>
    <property type="match status" value="1"/>
</dbReference>
<evidence type="ECO:0000313" key="11">
    <source>
        <dbReference type="Proteomes" id="UP000031572"/>
    </source>
</evidence>
<dbReference type="InterPro" id="IPR050297">
    <property type="entry name" value="LipidA_mod_glycosyltrf_83"/>
</dbReference>
<keyword evidence="11" id="KW-1185">Reference proteome</keyword>
<gene>
    <name evidence="10" type="ORF">TSA66_01980</name>
</gene>
<evidence type="ECO:0000256" key="3">
    <source>
        <dbReference type="ARBA" id="ARBA00022676"/>
    </source>
</evidence>
<dbReference type="EMBL" id="JWJG01000028">
    <property type="protein sequence ID" value="KIF79878.1"/>
    <property type="molecule type" value="Genomic_DNA"/>
</dbReference>
<proteinExistence type="predicted"/>
<feature type="transmembrane region" description="Helical" evidence="8">
    <location>
        <begin position="366"/>
        <end position="384"/>
    </location>
</feature>
<dbReference type="PANTHER" id="PTHR33908">
    <property type="entry name" value="MANNOSYLTRANSFERASE YKCB-RELATED"/>
    <property type="match status" value="1"/>
</dbReference>
<evidence type="ECO:0000256" key="7">
    <source>
        <dbReference type="ARBA" id="ARBA00023136"/>
    </source>
</evidence>
<evidence type="ECO:0000256" key="8">
    <source>
        <dbReference type="SAM" id="Phobius"/>
    </source>
</evidence>
<feature type="transmembrane region" description="Helical" evidence="8">
    <location>
        <begin position="404"/>
        <end position="424"/>
    </location>
</feature>
<dbReference type="InterPro" id="IPR038731">
    <property type="entry name" value="RgtA/B/C-like"/>
</dbReference>
<keyword evidence="5 8" id="KW-0812">Transmembrane</keyword>
<sequence>MVQGFAGRNIGERTALSIPLWLVWAAALVFVLGGLGSFGILDNNEGLYAEIPREMLASHDWRLWIIPHLNGLPYMEKPPLLYWLTALSFALFGESEWAARLVPAISSLSCVAMLLWFGKAVRRPQAARLAALMFVSGVGVTAMSHVLMFDMLLTALLTAALMLGYRALQEEKPALLRWSYAFLALALLAKGFVAVILFGLVVVVFLLASVRAPAGFLRRCAGLFEPYALLVFLAIAAPWHIAASMTEPIFAWFYFINEHVLRFLGKREPHDYYSGSWWYYLPRMAIYLFPWSFLLFGMAVSPRSHARREEGGLKRFLFVAWLVPLLFFSISSAKANYYLVAVMPFAAFHLALALEDRDFLAPRARLLPGVLIATLVVIAYAVLSARGEQSQEPLFILGFSQHQFLLYFFDGLGALAMLAALCAWRAARIGVLAYLLLPIWTCAGLTVTLQAMEPQISTCQLAGWLQHELSGHTVYLYQKFEEQSSLPFYLKHPVPIVDGHSNDLFWGNRLRKNDIMISTDQFLVALKQHPVAIAVMRRQLAEFRAAGLHAYFKGEKRIGDTTIFFN</sequence>
<protein>
    <recommendedName>
        <fullName evidence="9">Glycosyltransferase RgtA/B/C/D-like domain-containing protein</fullName>
    </recommendedName>
</protein>
<keyword evidence="7 8" id="KW-0472">Membrane</keyword>
<reference evidence="10 11" key="1">
    <citation type="submission" date="2014-12" db="EMBL/GenBank/DDBJ databases">
        <title>Denitrispirillum autotrophicum gen. nov., sp. nov., Denitrifying, Facultatively Autotrophic Bacteria Isolated from Rice Paddy Soil.</title>
        <authorList>
            <person name="Ishii S."/>
            <person name="Ashida N."/>
            <person name="Ohno H."/>
            <person name="Otsuka S."/>
            <person name="Yokota A."/>
            <person name="Senoo K."/>
        </authorList>
    </citation>
    <scope>NUCLEOTIDE SEQUENCE [LARGE SCALE GENOMIC DNA]</scope>
    <source>
        <strain evidence="10 11">TSA66</strain>
    </source>
</reference>
<dbReference type="GO" id="GO:0016763">
    <property type="term" value="F:pentosyltransferase activity"/>
    <property type="evidence" value="ECO:0007669"/>
    <property type="project" value="TreeGrafter"/>
</dbReference>
<evidence type="ECO:0000256" key="6">
    <source>
        <dbReference type="ARBA" id="ARBA00022989"/>
    </source>
</evidence>
<dbReference type="Proteomes" id="UP000031572">
    <property type="component" value="Unassembled WGS sequence"/>
</dbReference>
<keyword evidence="2" id="KW-1003">Cell membrane</keyword>
<keyword evidence="4" id="KW-0808">Transferase</keyword>
<evidence type="ECO:0000256" key="4">
    <source>
        <dbReference type="ARBA" id="ARBA00022679"/>
    </source>
</evidence>
<dbReference type="Pfam" id="PF13231">
    <property type="entry name" value="PMT_2"/>
    <property type="match status" value="1"/>
</dbReference>
<feature type="transmembrane region" description="Helical" evidence="8">
    <location>
        <begin position="229"/>
        <end position="257"/>
    </location>
</feature>
<dbReference type="AlphaFoldDB" id="A0A0C1XYQ9"/>
<organism evidence="10 11">
    <name type="scientific">Noviherbaspirillum autotrophicum</name>
    <dbReference type="NCBI Taxonomy" id="709839"/>
    <lineage>
        <taxon>Bacteria</taxon>
        <taxon>Pseudomonadati</taxon>
        <taxon>Pseudomonadota</taxon>
        <taxon>Betaproteobacteria</taxon>
        <taxon>Burkholderiales</taxon>
        <taxon>Oxalobacteraceae</taxon>
        <taxon>Noviherbaspirillum</taxon>
    </lineage>
</organism>
<comment type="subcellular location">
    <subcellularLocation>
        <location evidence="1">Cell membrane</location>
        <topology evidence="1">Multi-pass membrane protein</topology>
    </subcellularLocation>
</comment>
<feature type="transmembrane region" description="Helical" evidence="8">
    <location>
        <begin position="129"/>
        <end position="162"/>
    </location>
</feature>
<evidence type="ECO:0000313" key="10">
    <source>
        <dbReference type="EMBL" id="KIF79878.1"/>
    </source>
</evidence>
<evidence type="ECO:0000256" key="2">
    <source>
        <dbReference type="ARBA" id="ARBA00022475"/>
    </source>
</evidence>
<feature type="transmembrane region" description="Helical" evidence="8">
    <location>
        <begin position="97"/>
        <end position="117"/>
    </location>
</feature>
<dbReference type="GO" id="GO:0005886">
    <property type="term" value="C:plasma membrane"/>
    <property type="evidence" value="ECO:0007669"/>
    <property type="project" value="UniProtKB-SubCell"/>
</dbReference>
<dbReference type="STRING" id="709839.TSA66_01980"/>
<feature type="domain" description="Glycosyltransferase RgtA/B/C/D-like" evidence="9">
    <location>
        <begin position="77"/>
        <end position="239"/>
    </location>
</feature>
<dbReference type="GO" id="GO:0009103">
    <property type="term" value="P:lipopolysaccharide biosynthetic process"/>
    <property type="evidence" value="ECO:0007669"/>
    <property type="project" value="UniProtKB-ARBA"/>
</dbReference>
<feature type="transmembrane region" description="Helical" evidence="8">
    <location>
        <begin position="312"/>
        <end position="330"/>
    </location>
</feature>
<evidence type="ECO:0000256" key="5">
    <source>
        <dbReference type="ARBA" id="ARBA00022692"/>
    </source>
</evidence>